<sequence>MFASSHHHQSSSPLTANSQRLPPPRESPLSVVPPTAASLSCAFHRHRCSQLSPLRQWQPPTSPTSPTAFCSHQLYLPPLFPATSGLLLPRVPPRREKDLTTLVGSPPLPPSLEKNLLKVDEMFRGTLWFGATSVGISGRPHREKRTFFRVEWFCEELLFKFWCGGMKVDWKVRILGEIVLEERTVAVKPKGLLMWRE</sequence>
<gene>
    <name evidence="2" type="ORF">Scep_017452</name>
</gene>
<reference evidence="2 3" key="1">
    <citation type="submission" date="2024-01" db="EMBL/GenBank/DDBJ databases">
        <title>Genome assemblies of Stephania.</title>
        <authorList>
            <person name="Yang L."/>
        </authorList>
    </citation>
    <scope>NUCLEOTIDE SEQUENCE [LARGE SCALE GENOMIC DNA]</scope>
    <source>
        <strain evidence="2">JXDWG</strain>
        <tissue evidence="2">Leaf</tissue>
    </source>
</reference>
<dbReference type="EMBL" id="JBBNAG010000007">
    <property type="protein sequence ID" value="KAK9119359.1"/>
    <property type="molecule type" value="Genomic_DNA"/>
</dbReference>
<dbReference type="AlphaFoldDB" id="A0AAP0IPL7"/>
<evidence type="ECO:0000313" key="2">
    <source>
        <dbReference type="EMBL" id="KAK9119359.1"/>
    </source>
</evidence>
<proteinExistence type="predicted"/>
<name>A0AAP0IPL7_9MAGN</name>
<feature type="region of interest" description="Disordered" evidence="1">
    <location>
        <begin position="1"/>
        <end position="32"/>
    </location>
</feature>
<accession>A0AAP0IPL7</accession>
<feature type="compositionally biased region" description="Polar residues" evidence="1">
    <location>
        <begin position="10"/>
        <end position="20"/>
    </location>
</feature>
<evidence type="ECO:0000256" key="1">
    <source>
        <dbReference type="SAM" id="MobiDB-lite"/>
    </source>
</evidence>
<organism evidence="2 3">
    <name type="scientific">Stephania cephalantha</name>
    <dbReference type="NCBI Taxonomy" id="152367"/>
    <lineage>
        <taxon>Eukaryota</taxon>
        <taxon>Viridiplantae</taxon>
        <taxon>Streptophyta</taxon>
        <taxon>Embryophyta</taxon>
        <taxon>Tracheophyta</taxon>
        <taxon>Spermatophyta</taxon>
        <taxon>Magnoliopsida</taxon>
        <taxon>Ranunculales</taxon>
        <taxon>Menispermaceae</taxon>
        <taxon>Menispermoideae</taxon>
        <taxon>Cissampelideae</taxon>
        <taxon>Stephania</taxon>
    </lineage>
</organism>
<comment type="caution">
    <text evidence="2">The sequence shown here is derived from an EMBL/GenBank/DDBJ whole genome shotgun (WGS) entry which is preliminary data.</text>
</comment>
<protein>
    <submittedName>
        <fullName evidence="2">Uncharacterized protein</fullName>
    </submittedName>
</protein>
<keyword evidence="3" id="KW-1185">Reference proteome</keyword>
<dbReference type="Proteomes" id="UP001419268">
    <property type="component" value="Unassembled WGS sequence"/>
</dbReference>
<evidence type="ECO:0000313" key="3">
    <source>
        <dbReference type="Proteomes" id="UP001419268"/>
    </source>
</evidence>